<reference evidence="2" key="1">
    <citation type="submission" date="2023-04" db="EMBL/GenBank/DDBJ databases">
        <authorList>
            <person name="Vijverberg K."/>
            <person name="Xiong W."/>
            <person name="Schranz E."/>
        </authorList>
    </citation>
    <scope>NUCLEOTIDE SEQUENCE</scope>
</reference>
<feature type="compositionally biased region" description="Polar residues" evidence="1">
    <location>
        <begin position="85"/>
        <end position="100"/>
    </location>
</feature>
<keyword evidence="3" id="KW-1185">Reference proteome</keyword>
<feature type="compositionally biased region" description="Acidic residues" evidence="1">
    <location>
        <begin position="148"/>
        <end position="162"/>
    </location>
</feature>
<proteinExistence type="predicted"/>
<protein>
    <submittedName>
        <fullName evidence="2">Uncharacterized protein</fullName>
    </submittedName>
</protein>
<dbReference type="EMBL" id="OX465086">
    <property type="protein sequence ID" value="CAI9262184.1"/>
    <property type="molecule type" value="Genomic_DNA"/>
</dbReference>
<name>A0AA35Y0G8_LACSI</name>
<evidence type="ECO:0000256" key="1">
    <source>
        <dbReference type="SAM" id="MobiDB-lite"/>
    </source>
</evidence>
<dbReference type="AlphaFoldDB" id="A0AA35Y0G8"/>
<dbReference type="Proteomes" id="UP001177003">
    <property type="component" value="Chromosome 0"/>
</dbReference>
<evidence type="ECO:0000313" key="2">
    <source>
        <dbReference type="EMBL" id="CAI9262184.1"/>
    </source>
</evidence>
<feature type="compositionally biased region" description="Basic and acidic residues" evidence="1">
    <location>
        <begin position="52"/>
        <end position="67"/>
    </location>
</feature>
<sequence length="162" mass="17645">MKTNHALQEFGNLVFPDHGTFSVPSSLDVSSDQLVDAVKGIISPLKKKRKYSDYASKKSAKKTKEIQIKSTDPIPSPTIYDDNHGSNLEEPTSVPKSGTTSKSFSLIDFLFQSPSDSDEPSSSTPVPPAHVQSALESPSYHVSLGYDSLEDDNQDDDNQSEP</sequence>
<feature type="region of interest" description="Disordered" evidence="1">
    <location>
        <begin position="52"/>
        <end position="100"/>
    </location>
</feature>
<gene>
    <name evidence="2" type="ORF">LSALG_LOCUS2934</name>
</gene>
<evidence type="ECO:0000313" key="3">
    <source>
        <dbReference type="Proteomes" id="UP001177003"/>
    </source>
</evidence>
<feature type="region of interest" description="Disordered" evidence="1">
    <location>
        <begin position="112"/>
        <end position="162"/>
    </location>
</feature>
<organism evidence="2 3">
    <name type="scientific">Lactuca saligna</name>
    <name type="common">Willowleaf lettuce</name>
    <dbReference type="NCBI Taxonomy" id="75948"/>
    <lineage>
        <taxon>Eukaryota</taxon>
        <taxon>Viridiplantae</taxon>
        <taxon>Streptophyta</taxon>
        <taxon>Embryophyta</taxon>
        <taxon>Tracheophyta</taxon>
        <taxon>Spermatophyta</taxon>
        <taxon>Magnoliopsida</taxon>
        <taxon>eudicotyledons</taxon>
        <taxon>Gunneridae</taxon>
        <taxon>Pentapetalae</taxon>
        <taxon>asterids</taxon>
        <taxon>campanulids</taxon>
        <taxon>Asterales</taxon>
        <taxon>Asteraceae</taxon>
        <taxon>Cichorioideae</taxon>
        <taxon>Cichorieae</taxon>
        <taxon>Lactucinae</taxon>
        <taxon>Lactuca</taxon>
    </lineage>
</organism>
<accession>A0AA35Y0G8</accession>